<keyword evidence="2" id="KW-0255">Endonuclease</keyword>
<dbReference type="PANTHER" id="PTHR12110:SF53">
    <property type="entry name" value="BLR5974 PROTEIN"/>
    <property type="match status" value="1"/>
</dbReference>
<accession>A0ABY3ZHD6</accession>
<dbReference type="PANTHER" id="PTHR12110">
    <property type="entry name" value="HYDROXYPYRUVATE ISOMERASE"/>
    <property type="match status" value="1"/>
</dbReference>
<keyword evidence="2" id="KW-0540">Nuclease</keyword>
<dbReference type="GO" id="GO:0008833">
    <property type="term" value="F:deoxyribonuclease IV (phage-T4-induced) activity"/>
    <property type="evidence" value="ECO:0007669"/>
    <property type="project" value="UniProtKB-EC"/>
</dbReference>
<feature type="domain" description="Xylose isomerase-like TIM barrel" evidence="1">
    <location>
        <begin position="40"/>
        <end position="264"/>
    </location>
</feature>
<evidence type="ECO:0000313" key="3">
    <source>
        <dbReference type="Proteomes" id="UP000831019"/>
    </source>
</evidence>
<reference evidence="3" key="1">
    <citation type="journal article" date="2022" name="Microorganisms">
        <title>Beyond the ABCs#Discovery of Three New Plasmid Types in Rhodobacterales (RepQ, RepY, RepW).</title>
        <authorList>
            <person name="Freese H.M."/>
            <person name="Ringel V."/>
            <person name="Overmann J."/>
            <person name="Petersen J."/>
        </authorList>
    </citation>
    <scope>NUCLEOTIDE SEQUENCE [LARGE SCALE GENOMIC DNA]</scope>
    <source>
        <strain evidence="3">DSM 109990</strain>
    </source>
</reference>
<evidence type="ECO:0000259" key="1">
    <source>
        <dbReference type="Pfam" id="PF01261"/>
    </source>
</evidence>
<dbReference type="Pfam" id="PF01261">
    <property type="entry name" value="AP_endonuc_2"/>
    <property type="match status" value="1"/>
</dbReference>
<dbReference type="EMBL" id="CP085144">
    <property type="protein sequence ID" value="UOA14050.1"/>
    <property type="molecule type" value="Genomic_DNA"/>
</dbReference>
<dbReference type="EC" id="3.1.21.2" evidence="2"/>
<dbReference type="SUPFAM" id="SSF51658">
    <property type="entry name" value="Xylose isomerase-like"/>
    <property type="match status" value="1"/>
</dbReference>
<dbReference type="RefSeq" id="WP_243262497.1">
    <property type="nucleotide sequence ID" value="NZ_CP085144.1"/>
</dbReference>
<dbReference type="Proteomes" id="UP000831019">
    <property type="component" value="Chromosome"/>
</dbReference>
<sequence>MTPPVIGAALGTADLETYRDWILEKQRDLELQSFHAPDVLGGDWQPEADRINALLDGYTGRLGIHGPFWGFTIHSNDPEVRAVVTKRVNQGLDVCQAVGATQMVLHSPYTAWDYNNFDNLENARDMVVQNTHATLSGAVKRAEDQGVTLVIENIEDIAPRDRRLLVESFDSPAVRLSIDTGHAHYAHGTNGGPPVDYYVRAAAGLLDHVHLQDADGYADRHWAIGEGTIRWHAVFRALAKLEEQPRLIMELRNKAGIPASIGYLTREGLGQ</sequence>
<protein>
    <submittedName>
        <fullName evidence="2">Endonuclease 4</fullName>
        <ecNumber evidence="2">3.1.21.2</ecNumber>
    </submittedName>
</protein>
<evidence type="ECO:0000313" key="2">
    <source>
        <dbReference type="EMBL" id="UOA14050.1"/>
    </source>
</evidence>
<gene>
    <name evidence="2" type="primary">nfo</name>
    <name evidence="2" type="ORF">DSM109990_00846</name>
</gene>
<dbReference type="InterPro" id="IPR050312">
    <property type="entry name" value="IolE/XylAMocC-like"/>
</dbReference>
<dbReference type="InterPro" id="IPR036237">
    <property type="entry name" value="Xyl_isomerase-like_sf"/>
</dbReference>
<dbReference type="Gene3D" id="3.20.20.150">
    <property type="entry name" value="Divalent-metal-dependent TIM barrel enzymes"/>
    <property type="match status" value="1"/>
</dbReference>
<dbReference type="InterPro" id="IPR013022">
    <property type="entry name" value="Xyl_isomerase-like_TIM-brl"/>
</dbReference>
<name>A0ABY3ZHD6_9RHOB</name>
<proteinExistence type="predicted"/>
<keyword evidence="3" id="KW-1185">Reference proteome</keyword>
<organism evidence="2 3">
    <name type="scientific">Sulfitobacter dubius</name>
    <dbReference type="NCBI Taxonomy" id="218673"/>
    <lineage>
        <taxon>Bacteria</taxon>
        <taxon>Pseudomonadati</taxon>
        <taxon>Pseudomonadota</taxon>
        <taxon>Alphaproteobacteria</taxon>
        <taxon>Rhodobacterales</taxon>
        <taxon>Roseobacteraceae</taxon>
        <taxon>Sulfitobacter</taxon>
    </lineage>
</organism>
<keyword evidence="2" id="KW-0378">Hydrolase</keyword>